<proteinExistence type="predicted"/>
<dbReference type="EMBL" id="JAHYIQ010000005">
    <property type="protein sequence ID" value="KAK1131985.1"/>
    <property type="molecule type" value="Genomic_DNA"/>
</dbReference>
<evidence type="ECO:0000313" key="2">
    <source>
        <dbReference type="Proteomes" id="UP001177670"/>
    </source>
</evidence>
<name>A0AA40KTA4_9HYME</name>
<accession>A0AA40KTA4</accession>
<sequence length="76" mass="9067">MQSPPIESYRGWWTIPYFSCKSHRWLISYSINIRPPDARHGLKKLHLKGKVQKIEGILSLKSYSYFEKRQDKKDSN</sequence>
<keyword evidence="2" id="KW-1185">Reference proteome</keyword>
<evidence type="ECO:0000313" key="1">
    <source>
        <dbReference type="EMBL" id="KAK1131985.1"/>
    </source>
</evidence>
<comment type="caution">
    <text evidence="1">The sequence shown here is derived from an EMBL/GenBank/DDBJ whole genome shotgun (WGS) entry which is preliminary data.</text>
</comment>
<organism evidence="1 2">
    <name type="scientific">Melipona bicolor</name>
    <dbReference type="NCBI Taxonomy" id="60889"/>
    <lineage>
        <taxon>Eukaryota</taxon>
        <taxon>Metazoa</taxon>
        <taxon>Ecdysozoa</taxon>
        <taxon>Arthropoda</taxon>
        <taxon>Hexapoda</taxon>
        <taxon>Insecta</taxon>
        <taxon>Pterygota</taxon>
        <taxon>Neoptera</taxon>
        <taxon>Endopterygota</taxon>
        <taxon>Hymenoptera</taxon>
        <taxon>Apocrita</taxon>
        <taxon>Aculeata</taxon>
        <taxon>Apoidea</taxon>
        <taxon>Anthophila</taxon>
        <taxon>Apidae</taxon>
        <taxon>Melipona</taxon>
    </lineage>
</organism>
<dbReference type="Proteomes" id="UP001177670">
    <property type="component" value="Unassembled WGS sequence"/>
</dbReference>
<protein>
    <submittedName>
        <fullName evidence="1">Uncharacterized protein</fullName>
    </submittedName>
</protein>
<gene>
    <name evidence="1" type="ORF">K0M31_016127</name>
</gene>
<dbReference type="AlphaFoldDB" id="A0AA40KTA4"/>
<reference evidence="1" key="1">
    <citation type="submission" date="2021-10" db="EMBL/GenBank/DDBJ databases">
        <title>Melipona bicolor Genome sequencing and assembly.</title>
        <authorList>
            <person name="Araujo N.S."/>
            <person name="Arias M.C."/>
        </authorList>
    </citation>
    <scope>NUCLEOTIDE SEQUENCE</scope>
    <source>
        <strain evidence="1">USP_2M_L1-L4_2017</strain>
        <tissue evidence="1">Whole body</tissue>
    </source>
</reference>